<dbReference type="Pfam" id="PF19798">
    <property type="entry name" value="Sulfotransfer_5"/>
    <property type="match status" value="1"/>
</dbReference>
<dbReference type="AlphaFoldDB" id="A0A382PLD5"/>
<dbReference type="PANTHER" id="PTHR48312:SF1">
    <property type="entry name" value="SULFOTRANSFERASE"/>
    <property type="match status" value="1"/>
</dbReference>
<sequence>MKKHPIFFLWATPRSTSTAFEWMMRQRGDLNCFHEPFGIAWYQGPEARAPRPTPMEQQRPEATFDKIWNDILAAAEERPVFVKEMPHHTEHFWSDAFLDRITHSFLIRDPAKVLASLHRSYQKAGMVEGFEAHEISFGPQQKLFDLLSRRNGQASPVLDSDDLMERPETMVQAYCKAIQIPFIAEALTWEPGARDEILWFEGNDEIWHASLRDSDGLKAIPRKKVNPNDLPKNLSDYYETFMANYNTLYPYRLQHIRED</sequence>
<name>A0A382PLD5_9ZZZZ</name>
<protein>
    <recommendedName>
        <fullName evidence="2">Sulfotransferase domain-containing protein</fullName>
    </recommendedName>
</protein>
<evidence type="ECO:0000313" key="1">
    <source>
        <dbReference type="EMBL" id="SVC72751.1"/>
    </source>
</evidence>
<organism evidence="1">
    <name type="scientific">marine metagenome</name>
    <dbReference type="NCBI Taxonomy" id="408172"/>
    <lineage>
        <taxon>unclassified sequences</taxon>
        <taxon>metagenomes</taxon>
        <taxon>ecological metagenomes</taxon>
    </lineage>
</organism>
<accession>A0A382PLD5</accession>
<proteinExistence type="predicted"/>
<dbReference type="Gene3D" id="3.40.50.300">
    <property type="entry name" value="P-loop containing nucleotide triphosphate hydrolases"/>
    <property type="match status" value="1"/>
</dbReference>
<evidence type="ECO:0008006" key="2">
    <source>
        <dbReference type="Google" id="ProtNLM"/>
    </source>
</evidence>
<dbReference type="PANTHER" id="PTHR48312">
    <property type="match status" value="1"/>
</dbReference>
<gene>
    <name evidence="1" type="ORF">METZ01_LOCUS325605</name>
</gene>
<dbReference type="InterPro" id="IPR027417">
    <property type="entry name" value="P-loop_NTPase"/>
</dbReference>
<reference evidence="1" key="1">
    <citation type="submission" date="2018-05" db="EMBL/GenBank/DDBJ databases">
        <authorList>
            <person name="Lanie J.A."/>
            <person name="Ng W.-L."/>
            <person name="Kazmierczak K.M."/>
            <person name="Andrzejewski T.M."/>
            <person name="Davidsen T.M."/>
            <person name="Wayne K.J."/>
            <person name="Tettelin H."/>
            <person name="Glass J.I."/>
            <person name="Rusch D."/>
            <person name="Podicherti R."/>
            <person name="Tsui H.-C.T."/>
            <person name="Winkler M.E."/>
        </authorList>
    </citation>
    <scope>NUCLEOTIDE SEQUENCE</scope>
</reference>
<dbReference type="EMBL" id="UINC01107402">
    <property type="protein sequence ID" value="SVC72751.1"/>
    <property type="molecule type" value="Genomic_DNA"/>
</dbReference>
<dbReference type="SUPFAM" id="SSF52540">
    <property type="entry name" value="P-loop containing nucleoside triphosphate hydrolases"/>
    <property type="match status" value="1"/>
</dbReference>